<evidence type="ECO:0000313" key="1">
    <source>
        <dbReference type="EMBL" id="KKL23727.1"/>
    </source>
</evidence>
<accession>A0A0F9CBI4</accession>
<protein>
    <submittedName>
        <fullName evidence="1">Uncharacterized protein</fullName>
    </submittedName>
</protein>
<dbReference type="EMBL" id="LAZR01036870">
    <property type="protein sequence ID" value="KKL23727.1"/>
    <property type="molecule type" value="Genomic_DNA"/>
</dbReference>
<sequence>MTRPRHPNKAIEAALAELERLGWRVEKSKGRSAHAWGFARCPENAKDKCRNGVFCQNQIWSTPGNPTEHARDLVRKARGCVIKKDDGDDQGND</sequence>
<gene>
    <name evidence="1" type="ORF">LCGC14_2422510</name>
</gene>
<reference evidence="1" key="1">
    <citation type="journal article" date="2015" name="Nature">
        <title>Complex archaea that bridge the gap between prokaryotes and eukaryotes.</title>
        <authorList>
            <person name="Spang A."/>
            <person name="Saw J.H."/>
            <person name="Jorgensen S.L."/>
            <person name="Zaremba-Niedzwiedzka K."/>
            <person name="Martijn J."/>
            <person name="Lind A.E."/>
            <person name="van Eijk R."/>
            <person name="Schleper C."/>
            <person name="Guy L."/>
            <person name="Ettema T.J."/>
        </authorList>
    </citation>
    <scope>NUCLEOTIDE SEQUENCE</scope>
</reference>
<name>A0A0F9CBI4_9ZZZZ</name>
<dbReference type="AlphaFoldDB" id="A0A0F9CBI4"/>
<proteinExistence type="predicted"/>
<comment type="caution">
    <text evidence="1">The sequence shown here is derived from an EMBL/GenBank/DDBJ whole genome shotgun (WGS) entry which is preliminary data.</text>
</comment>
<organism evidence="1">
    <name type="scientific">marine sediment metagenome</name>
    <dbReference type="NCBI Taxonomy" id="412755"/>
    <lineage>
        <taxon>unclassified sequences</taxon>
        <taxon>metagenomes</taxon>
        <taxon>ecological metagenomes</taxon>
    </lineage>
</organism>